<dbReference type="PANTHER" id="PTHR37016:SF3">
    <property type="entry name" value="NEUTRAL PROTEASE 2-RELATED"/>
    <property type="match status" value="1"/>
</dbReference>
<feature type="domain" description="Lysine-specific metallo-endopeptidase" evidence="9">
    <location>
        <begin position="265"/>
        <end position="392"/>
    </location>
</feature>
<feature type="chain" id="PRO_5024299945" evidence="8">
    <location>
        <begin position="19"/>
        <end position="398"/>
    </location>
</feature>
<dbReference type="GO" id="GO:0006508">
    <property type="term" value="P:proteolysis"/>
    <property type="evidence" value="ECO:0007669"/>
    <property type="project" value="UniProtKB-KW"/>
</dbReference>
<dbReference type="EMBL" id="SSOP01000078">
    <property type="protein sequence ID" value="KAB5592055.1"/>
    <property type="molecule type" value="Genomic_DNA"/>
</dbReference>
<comment type="caution">
    <text evidence="10">The sequence shown here is derived from an EMBL/GenBank/DDBJ whole genome shotgun (WGS) entry which is preliminary data.</text>
</comment>
<dbReference type="AlphaFoldDB" id="A0A5N5QJX5"/>
<dbReference type="Proteomes" id="UP000383932">
    <property type="component" value="Unassembled WGS sequence"/>
</dbReference>
<keyword evidence="8" id="KW-0732">Signal</keyword>
<evidence type="ECO:0000256" key="6">
    <source>
        <dbReference type="ARBA" id="ARBA00022833"/>
    </source>
</evidence>
<evidence type="ECO:0000313" key="11">
    <source>
        <dbReference type="Proteomes" id="UP000383932"/>
    </source>
</evidence>
<dbReference type="Pfam" id="PF14521">
    <property type="entry name" value="Aspzincin_M35"/>
    <property type="match status" value="1"/>
</dbReference>
<dbReference type="GO" id="GO:0046872">
    <property type="term" value="F:metal ion binding"/>
    <property type="evidence" value="ECO:0007669"/>
    <property type="project" value="UniProtKB-KW"/>
</dbReference>
<dbReference type="SMART" id="SM01351">
    <property type="entry name" value="Aspzincin_M35"/>
    <property type="match status" value="1"/>
</dbReference>
<keyword evidence="5" id="KW-0378">Hydrolase</keyword>
<name>A0A5N5QJX5_9AGAM</name>
<reference evidence="10 11" key="1">
    <citation type="journal article" date="2019" name="Fungal Biol. Biotechnol.">
        <title>Draft genome sequence of fastidious pathogen Ceratobasidium theobromae, which causes vascular-streak dieback in Theobroma cacao.</title>
        <authorList>
            <person name="Ali S.S."/>
            <person name="Asman A."/>
            <person name="Shao J."/>
            <person name="Firmansyah A.P."/>
            <person name="Susilo A.W."/>
            <person name="Rosmana A."/>
            <person name="McMahon P."/>
            <person name="Junaid M."/>
            <person name="Guest D."/>
            <person name="Kheng T.Y."/>
            <person name="Meinhardt L.W."/>
            <person name="Bailey B.A."/>
        </authorList>
    </citation>
    <scope>NUCLEOTIDE SEQUENCE [LARGE SCALE GENOMIC DNA]</scope>
    <source>
        <strain evidence="10 11">CT2</strain>
    </source>
</reference>
<dbReference type="InterPro" id="IPR024079">
    <property type="entry name" value="MetalloPept_cat_dom_sf"/>
</dbReference>
<evidence type="ECO:0000256" key="3">
    <source>
        <dbReference type="ARBA" id="ARBA00022670"/>
    </source>
</evidence>
<keyword evidence="4" id="KW-0479">Metal-binding</keyword>
<dbReference type="OrthoDB" id="4689212at2759"/>
<dbReference type="InterPro" id="IPR050414">
    <property type="entry name" value="Fungal_M35_metalloproteases"/>
</dbReference>
<comment type="cofactor">
    <cofactor evidence="1">
        <name>Zn(2+)</name>
        <dbReference type="ChEBI" id="CHEBI:29105"/>
    </cofactor>
</comment>
<evidence type="ECO:0000256" key="7">
    <source>
        <dbReference type="ARBA" id="ARBA00023049"/>
    </source>
</evidence>
<organism evidence="10 11">
    <name type="scientific">Ceratobasidium theobromae</name>
    <dbReference type="NCBI Taxonomy" id="1582974"/>
    <lineage>
        <taxon>Eukaryota</taxon>
        <taxon>Fungi</taxon>
        <taxon>Dikarya</taxon>
        <taxon>Basidiomycota</taxon>
        <taxon>Agaricomycotina</taxon>
        <taxon>Agaricomycetes</taxon>
        <taxon>Cantharellales</taxon>
        <taxon>Ceratobasidiaceae</taxon>
        <taxon>Ceratobasidium</taxon>
    </lineage>
</organism>
<evidence type="ECO:0000256" key="8">
    <source>
        <dbReference type="SAM" id="SignalP"/>
    </source>
</evidence>
<dbReference type="Gene3D" id="3.40.390.10">
    <property type="entry name" value="Collagenase (Catalytic Domain)"/>
    <property type="match status" value="1"/>
</dbReference>
<dbReference type="GO" id="GO:0004222">
    <property type="term" value="F:metalloendopeptidase activity"/>
    <property type="evidence" value="ECO:0007669"/>
    <property type="project" value="InterPro"/>
</dbReference>
<gene>
    <name evidence="10" type="ORF">CTheo_4507</name>
</gene>
<evidence type="ECO:0000256" key="5">
    <source>
        <dbReference type="ARBA" id="ARBA00022801"/>
    </source>
</evidence>
<evidence type="ECO:0000313" key="10">
    <source>
        <dbReference type="EMBL" id="KAB5592055.1"/>
    </source>
</evidence>
<dbReference type="InterPro" id="IPR029463">
    <property type="entry name" value="Lys_MEP"/>
</dbReference>
<keyword evidence="11" id="KW-1185">Reference proteome</keyword>
<sequence>MLYSTLFLALVSASLTTAVPSNSEHANLRQAREARSLLLQVKAQDDMSDPDDLTVAVTLINKGSAAVKILNDPNSVLSTWRTHTFDFTTAPSASSDGVKAKASDQANVRALKVKYNPKVAAALNDSSVYTILEPGENKTVVHDLSGMYSFRTTGAYTVKLVSTAENFRVVEDDGSISVVPATVYNGEEAEKWSAMNVGTIATLNPKRGLTNAGMANIDSVAGGPPLNRMIKRAASASFTNCTASQQSSINEATKVASTYISGANTYLSGTLSTRYTTWFGAQTTNRLNLVKGHYQKLAAMTVFKFDCRCDDPTVYAYVDPYETTIYPCGAFWNAPVSGTDSKAGTIVHEGSHIQAVGGTEDYVYGQDACKELATSNPDHAVMNADTHEYFAENTPSLN</sequence>
<evidence type="ECO:0000256" key="1">
    <source>
        <dbReference type="ARBA" id="ARBA00001947"/>
    </source>
</evidence>
<evidence type="ECO:0000256" key="4">
    <source>
        <dbReference type="ARBA" id="ARBA00022723"/>
    </source>
</evidence>
<dbReference type="PANTHER" id="PTHR37016">
    <property type="match status" value="1"/>
</dbReference>
<keyword evidence="6" id="KW-0862">Zinc</keyword>
<comment type="similarity">
    <text evidence="2">Belongs to the peptidase M35 family.</text>
</comment>
<protein>
    <submittedName>
        <fullName evidence="10">Peptidyl-Lys metalloendopeptidase</fullName>
    </submittedName>
</protein>
<evidence type="ECO:0000256" key="2">
    <source>
        <dbReference type="ARBA" id="ARBA00010279"/>
    </source>
</evidence>
<evidence type="ECO:0000259" key="9">
    <source>
        <dbReference type="SMART" id="SM01351"/>
    </source>
</evidence>
<dbReference type="Gene3D" id="2.60.40.2970">
    <property type="match status" value="1"/>
</dbReference>
<keyword evidence="7" id="KW-0482">Metalloprotease</keyword>
<proteinExistence type="inferred from homology"/>
<accession>A0A5N5QJX5</accession>
<keyword evidence="3" id="KW-0645">Protease</keyword>
<dbReference type="SUPFAM" id="SSF55486">
    <property type="entry name" value="Metalloproteases ('zincins'), catalytic domain"/>
    <property type="match status" value="1"/>
</dbReference>
<feature type="signal peptide" evidence="8">
    <location>
        <begin position="1"/>
        <end position="18"/>
    </location>
</feature>